<evidence type="ECO:0000313" key="2">
    <source>
        <dbReference type="Proteomes" id="UP000617951"/>
    </source>
</evidence>
<organism evidence="1 2">
    <name type="scientific">Guopingia tenuis</name>
    <dbReference type="NCBI Taxonomy" id="2763656"/>
    <lineage>
        <taxon>Bacteria</taxon>
        <taxon>Bacillati</taxon>
        <taxon>Bacillota</taxon>
        <taxon>Clostridia</taxon>
        <taxon>Christensenellales</taxon>
        <taxon>Christensenellaceae</taxon>
        <taxon>Guopingia</taxon>
    </lineage>
</organism>
<reference evidence="1" key="1">
    <citation type="submission" date="2020-08" db="EMBL/GenBank/DDBJ databases">
        <title>Genome public.</title>
        <authorList>
            <person name="Liu C."/>
            <person name="Sun Q."/>
        </authorList>
    </citation>
    <scope>NUCLEOTIDE SEQUENCE</scope>
    <source>
        <strain evidence="1">NSJ-63</strain>
    </source>
</reference>
<protein>
    <recommendedName>
        <fullName evidence="3">Major capsid protein</fullName>
    </recommendedName>
</protein>
<comment type="caution">
    <text evidence="1">The sequence shown here is derived from an EMBL/GenBank/DDBJ whole genome shotgun (WGS) entry which is preliminary data.</text>
</comment>
<dbReference type="EMBL" id="JACRSS010000001">
    <property type="protein sequence ID" value="MBC8538128.1"/>
    <property type="molecule type" value="Genomic_DNA"/>
</dbReference>
<proteinExistence type="predicted"/>
<dbReference type="Proteomes" id="UP000617951">
    <property type="component" value="Unassembled WGS sequence"/>
</dbReference>
<dbReference type="AlphaFoldDB" id="A0A926HW97"/>
<evidence type="ECO:0008006" key="3">
    <source>
        <dbReference type="Google" id="ProtNLM"/>
    </source>
</evidence>
<accession>A0A926HW97</accession>
<name>A0A926HW97_9FIRM</name>
<evidence type="ECO:0000313" key="1">
    <source>
        <dbReference type="EMBL" id="MBC8538128.1"/>
    </source>
</evidence>
<dbReference type="RefSeq" id="WP_249279906.1">
    <property type="nucleotide sequence ID" value="NZ_JACRSS010000001.1"/>
</dbReference>
<keyword evidence="2" id="KW-1185">Reference proteome</keyword>
<gene>
    <name evidence="1" type="ORF">H8693_04170</name>
</gene>
<sequence>MAVNLATKYEKQFAAAFKPTSFFEGKVNDKFDFSGAKSIRIYSPVTTPLTDYTRAGANRYGTPAEMNSVVQELTLTQDKAFTQTIDRGNFDDTMMSISAASWMSEEIKGIVIPTLEKYAADKWIREAGRVEGISAKPTKTTVVEAFLNGMQAMTDKYVPNEERYLYITAEMLKAVMLADEFVKADKLAEKAMGKGVIGELAGAKVVVLPTGYLPADAYGFLARKDSVLLPKKISTFKTHTNPPGIDGWLVEGRVYYDAFVLGAKADGVWALVLGSKKQAAPEISFAEGSLTITSAGAERIIYTTNGADPRYDDKAKAYTGAVSTTEWEAGKYTVRAVAYGGTDTPFTSDVAEKEITVA</sequence>